<gene>
    <name evidence="2" type="ORF">ACFQ16_16440</name>
</gene>
<dbReference type="Proteomes" id="UP001597018">
    <property type="component" value="Unassembled WGS sequence"/>
</dbReference>
<keyword evidence="1" id="KW-1133">Transmembrane helix</keyword>
<accession>A0ABW3FWV0</accession>
<proteinExistence type="predicted"/>
<evidence type="ECO:0008006" key="4">
    <source>
        <dbReference type="Google" id="ProtNLM"/>
    </source>
</evidence>
<keyword evidence="3" id="KW-1185">Reference proteome</keyword>
<sequence length="50" mass="5323">MAGIVTPIVIGYTVQATGSFDVALWFVAAHGLVALLGFAVMGTIRRIRFD</sequence>
<organism evidence="2 3">
    <name type="scientific">Saccharopolyspora rosea</name>
    <dbReference type="NCBI Taxonomy" id="524884"/>
    <lineage>
        <taxon>Bacteria</taxon>
        <taxon>Bacillati</taxon>
        <taxon>Actinomycetota</taxon>
        <taxon>Actinomycetes</taxon>
        <taxon>Pseudonocardiales</taxon>
        <taxon>Pseudonocardiaceae</taxon>
        <taxon>Saccharopolyspora</taxon>
    </lineage>
</organism>
<comment type="caution">
    <text evidence="2">The sequence shown here is derived from an EMBL/GenBank/DDBJ whole genome shotgun (WGS) entry which is preliminary data.</text>
</comment>
<reference evidence="3" key="1">
    <citation type="journal article" date="2019" name="Int. J. Syst. Evol. Microbiol.">
        <title>The Global Catalogue of Microorganisms (GCM) 10K type strain sequencing project: providing services to taxonomists for standard genome sequencing and annotation.</title>
        <authorList>
            <consortium name="The Broad Institute Genomics Platform"/>
            <consortium name="The Broad Institute Genome Sequencing Center for Infectious Disease"/>
            <person name="Wu L."/>
            <person name="Ma J."/>
        </authorList>
    </citation>
    <scope>NUCLEOTIDE SEQUENCE [LARGE SCALE GENOMIC DNA]</scope>
    <source>
        <strain evidence="3">CCUG 56401</strain>
    </source>
</reference>
<evidence type="ECO:0000313" key="2">
    <source>
        <dbReference type="EMBL" id="MFD0921335.1"/>
    </source>
</evidence>
<dbReference type="RefSeq" id="WP_263253063.1">
    <property type="nucleotide sequence ID" value="NZ_BAABLT010000010.1"/>
</dbReference>
<keyword evidence="1" id="KW-0812">Transmembrane</keyword>
<name>A0ABW3FWV0_9PSEU</name>
<keyword evidence="1" id="KW-0472">Membrane</keyword>
<evidence type="ECO:0000256" key="1">
    <source>
        <dbReference type="SAM" id="Phobius"/>
    </source>
</evidence>
<feature type="transmembrane region" description="Helical" evidence="1">
    <location>
        <begin position="22"/>
        <end position="44"/>
    </location>
</feature>
<protein>
    <recommendedName>
        <fullName evidence="4">Major facilitator superfamily (MFS) profile domain-containing protein</fullName>
    </recommendedName>
</protein>
<evidence type="ECO:0000313" key="3">
    <source>
        <dbReference type="Proteomes" id="UP001597018"/>
    </source>
</evidence>
<dbReference type="EMBL" id="JBHTIW010000012">
    <property type="protein sequence ID" value="MFD0921335.1"/>
    <property type="molecule type" value="Genomic_DNA"/>
</dbReference>